<reference evidence="1 2" key="1">
    <citation type="journal article" date="2016" name="Int. J. Syst. Evol. Microbiol.">
        <title>Pontibacter aydingkolensis sp. nov., isolated from soil of a salt lake.</title>
        <authorList>
            <person name="Osman G."/>
            <person name="Zhang T."/>
            <person name="Lou K."/>
            <person name="Gao Y."/>
            <person name="Chang W."/>
            <person name="Lin Q."/>
            <person name="Yang H.M."/>
            <person name="Huo X.D."/>
            <person name="Wang N."/>
        </authorList>
    </citation>
    <scope>NUCLEOTIDE SEQUENCE [LARGE SCALE GENOMIC DNA]</scope>
    <source>
        <strain evidence="1 2">KACC 19255</strain>
    </source>
</reference>
<name>A0ABS7CZ64_9BACT</name>
<dbReference type="RefSeq" id="WP_219879014.1">
    <property type="nucleotide sequence ID" value="NZ_JAHYXK010000027.1"/>
</dbReference>
<evidence type="ECO:0000313" key="1">
    <source>
        <dbReference type="EMBL" id="MBW7469143.1"/>
    </source>
</evidence>
<dbReference type="Gene3D" id="1.10.1070.20">
    <property type="match status" value="1"/>
</dbReference>
<proteinExistence type="predicted"/>
<organism evidence="1 2">
    <name type="scientific">Pontibacter aydingkolensis</name>
    <dbReference type="NCBI Taxonomy" id="1911536"/>
    <lineage>
        <taxon>Bacteria</taxon>
        <taxon>Pseudomonadati</taxon>
        <taxon>Bacteroidota</taxon>
        <taxon>Cytophagia</taxon>
        <taxon>Cytophagales</taxon>
        <taxon>Hymenobacteraceae</taxon>
        <taxon>Pontibacter</taxon>
    </lineage>
</organism>
<dbReference type="Proteomes" id="UP000813018">
    <property type="component" value="Unassembled WGS sequence"/>
</dbReference>
<sequence length="353" mass="41227">MPDLYDISEWNILTWVSTGGTRSKMYVQSPGGDFYFFKESEKRKVKHYKYEFWSEIIAYELGMQLNLNMLRYDIAIYNDIIGCISKSMHNPDEEELVEGGKYLQAYEPEFSPEDKDSRFLYTFQLIDEALEAAGLDYIENIIEIILFDAIIGNSDRHQENWAVINKHSIIAKGITEIEKAIKDNTLYKYPKPLRWIINKAYKGRDVEELKPEVSQIKAIYSQPYNFAPIYDSGSSLGRELTDDKVSEMLKNRQQLDAYINRGTAEIYWEDYETKLRHFDLVNHLLESAYNEVVIAKINQFKSNFNRNSLDATLASIDILVPEEFNQYKIPQNRKELILTLVTLRLEKLIGLIT</sequence>
<protein>
    <recommendedName>
        <fullName evidence="3">HipA-like C-terminal domain-containing protein</fullName>
    </recommendedName>
</protein>
<evidence type="ECO:0008006" key="3">
    <source>
        <dbReference type="Google" id="ProtNLM"/>
    </source>
</evidence>
<evidence type="ECO:0000313" key="2">
    <source>
        <dbReference type="Proteomes" id="UP000813018"/>
    </source>
</evidence>
<gene>
    <name evidence="1" type="ORF">K0O23_18875</name>
</gene>
<accession>A0ABS7CZ64</accession>
<keyword evidence="2" id="KW-1185">Reference proteome</keyword>
<comment type="caution">
    <text evidence="1">The sequence shown here is derived from an EMBL/GenBank/DDBJ whole genome shotgun (WGS) entry which is preliminary data.</text>
</comment>
<dbReference type="EMBL" id="JAHYXK010000027">
    <property type="protein sequence ID" value="MBW7469143.1"/>
    <property type="molecule type" value="Genomic_DNA"/>
</dbReference>